<dbReference type="SUPFAM" id="SSF52172">
    <property type="entry name" value="CheY-like"/>
    <property type="match status" value="1"/>
</dbReference>
<dbReference type="RefSeq" id="WP_072904845.1">
    <property type="nucleotide sequence ID" value="NZ_FQZT01000001.1"/>
</dbReference>
<proteinExistence type="predicted"/>
<dbReference type="InterPro" id="IPR011006">
    <property type="entry name" value="CheY-like_superfamily"/>
</dbReference>
<dbReference type="STRING" id="1122189.SAMN02745165_00162"/>
<dbReference type="InterPro" id="IPR025497">
    <property type="entry name" value="PatA-like_N"/>
</dbReference>
<dbReference type="PANTHER" id="PTHR44591">
    <property type="entry name" value="STRESS RESPONSE REGULATOR PROTEIN 1"/>
    <property type="match status" value="1"/>
</dbReference>
<evidence type="ECO:0000256" key="1">
    <source>
        <dbReference type="ARBA" id="ARBA00022553"/>
    </source>
</evidence>
<evidence type="ECO:0000256" key="2">
    <source>
        <dbReference type="PROSITE-ProRule" id="PRU00169"/>
    </source>
</evidence>
<evidence type="ECO:0000313" key="4">
    <source>
        <dbReference type="EMBL" id="SHI47584.1"/>
    </source>
</evidence>
<feature type="modified residue" description="4-aspartylphosphate" evidence="2">
    <location>
        <position position="56"/>
    </location>
</feature>
<accession>A0A1M6BFQ6</accession>
<dbReference type="InterPro" id="IPR001789">
    <property type="entry name" value="Sig_transdc_resp-reg_receiver"/>
</dbReference>
<gene>
    <name evidence="4" type="ORF">SAMN02745165_00162</name>
</gene>
<dbReference type="Gene3D" id="3.40.50.2300">
    <property type="match status" value="1"/>
</dbReference>
<dbReference type="OrthoDB" id="9812510at2"/>
<dbReference type="AlphaFoldDB" id="A0A1M6BFQ6"/>
<keyword evidence="5" id="KW-1185">Reference proteome</keyword>
<dbReference type="InterPro" id="IPR050595">
    <property type="entry name" value="Bact_response_regulator"/>
</dbReference>
<evidence type="ECO:0000259" key="3">
    <source>
        <dbReference type="PROSITE" id="PS50110"/>
    </source>
</evidence>
<keyword evidence="1 2" id="KW-0597">Phosphoprotein</keyword>
<evidence type="ECO:0000313" key="5">
    <source>
        <dbReference type="Proteomes" id="UP000184171"/>
    </source>
</evidence>
<protein>
    <recommendedName>
        <fullName evidence="3">Response regulatory domain-containing protein</fullName>
    </recommendedName>
</protein>
<dbReference type="Pfam" id="PF00072">
    <property type="entry name" value="Response_reg"/>
    <property type="match status" value="1"/>
</dbReference>
<name>A0A1M6BFQ6_MALRU</name>
<dbReference type="PANTHER" id="PTHR44591:SF3">
    <property type="entry name" value="RESPONSE REGULATORY DOMAIN-CONTAINING PROTEIN"/>
    <property type="match status" value="1"/>
</dbReference>
<dbReference type="PROSITE" id="PS50110">
    <property type="entry name" value="RESPONSE_REGULATORY"/>
    <property type="match status" value="1"/>
</dbReference>
<dbReference type="Pfam" id="PF14332">
    <property type="entry name" value="DUF4388"/>
    <property type="match status" value="1"/>
</dbReference>
<dbReference type="Proteomes" id="UP000184171">
    <property type="component" value="Unassembled WGS sequence"/>
</dbReference>
<dbReference type="GO" id="GO:0000160">
    <property type="term" value="P:phosphorelay signal transduction system"/>
    <property type="evidence" value="ECO:0007669"/>
    <property type="project" value="InterPro"/>
</dbReference>
<organism evidence="4 5">
    <name type="scientific">Malonomonas rubra DSM 5091</name>
    <dbReference type="NCBI Taxonomy" id="1122189"/>
    <lineage>
        <taxon>Bacteria</taxon>
        <taxon>Pseudomonadati</taxon>
        <taxon>Thermodesulfobacteriota</taxon>
        <taxon>Desulfuromonadia</taxon>
        <taxon>Desulfuromonadales</taxon>
        <taxon>Geopsychrobacteraceae</taxon>
        <taxon>Malonomonas</taxon>
    </lineage>
</organism>
<feature type="domain" description="Response regulatory" evidence="3">
    <location>
        <begin position="7"/>
        <end position="123"/>
    </location>
</feature>
<sequence>MATDGIKVLLVDDSPTVRRLGELILSQHGYSVYTAEDGERGLEMVEKVRPSVILVDFIMPNMNGHTFCRKVRQDEKMKDVPLILISSKGESVGETFEKEFGVLYYFSKPFEPDDLINKLEEVLKDVVIEEPEAPAAATEGAAGMASIASMHEMFDKLLRQYFQKDFPLLMRNVMTDMLTEAGVLKKGGVVFSGDLTEVPLPDVINFVYNSRLSGRLTIFSADIFGEVFLEEGMFVFASCSKKGAKQPFLTDIMRKQKLLDADDETIQQVVTEARDRGIPIGRMLVEKELVNEEQLMEALRLHAQDAFGSILGAKSGNFFLERDDLPTNLRDMKVRVPLINVLMEGLSHLDERQLAATEFKDESMVLVRLITNEDALDTVNLKSRELDIFAMIDGRKPLSEIIAASQLDPLETKRICYALRKVGLLRVKGA</sequence>
<dbReference type="EMBL" id="FQZT01000001">
    <property type="protein sequence ID" value="SHI47584.1"/>
    <property type="molecule type" value="Genomic_DNA"/>
</dbReference>
<dbReference type="SMART" id="SM00448">
    <property type="entry name" value="REC"/>
    <property type="match status" value="1"/>
</dbReference>
<reference evidence="4 5" key="1">
    <citation type="submission" date="2016-11" db="EMBL/GenBank/DDBJ databases">
        <authorList>
            <person name="Jaros S."/>
            <person name="Januszkiewicz K."/>
            <person name="Wedrychowicz H."/>
        </authorList>
    </citation>
    <scope>NUCLEOTIDE SEQUENCE [LARGE SCALE GENOMIC DNA]</scope>
    <source>
        <strain evidence="4 5">DSM 5091</strain>
    </source>
</reference>